<evidence type="ECO:0000313" key="2">
    <source>
        <dbReference type="Proteomes" id="UP000287247"/>
    </source>
</evidence>
<dbReference type="Pfam" id="PF12441">
    <property type="entry name" value="CopG_antitoxin"/>
    <property type="match status" value="1"/>
</dbReference>
<keyword evidence="2" id="KW-1185">Reference proteome</keyword>
<dbReference type="InterPro" id="IPR022148">
    <property type="entry name" value="CopG_antitoxin"/>
</dbReference>
<gene>
    <name evidence="1" type="ORF">AsFPU1_2765</name>
</gene>
<dbReference type="EMBL" id="BDQK01000013">
    <property type="protein sequence ID" value="GBF81352.1"/>
    <property type="molecule type" value="Genomic_DNA"/>
</dbReference>
<dbReference type="AlphaFoldDB" id="A0A401IJ68"/>
<sequence>MNYSKIPSTDSIKELAQFWDTHDLIDFEDQLEEVKDQVFERETLISLRLELHEVETIKKIAKSQGVDYHNLIREWVLEKVSQF</sequence>
<accession>A0A401IJ68</accession>
<dbReference type="Proteomes" id="UP000287247">
    <property type="component" value="Unassembled WGS sequence"/>
</dbReference>
<reference evidence="2" key="1">
    <citation type="submission" date="2017-05" db="EMBL/GenBank/DDBJ databases">
        <title>Physiological properties and genetic analysis related to exopolysaccharide production of fresh-water unicellular cyanobacterium Aphanothece sacrum, Suizenji Nori, that has been cultured as a food source in Japan.</title>
        <authorList>
            <person name="Kanesaki Y."/>
            <person name="Yoshikawa S."/>
            <person name="Ohki K."/>
        </authorList>
    </citation>
    <scope>NUCLEOTIDE SEQUENCE [LARGE SCALE GENOMIC DNA]</scope>
    <source>
        <strain evidence="2">FPU1</strain>
    </source>
</reference>
<dbReference type="OrthoDB" id="5297245at2"/>
<protein>
    <recommendedName>
        <fullName evidence="3">CopG antitoxin of type II toxin-antitoxin system</fullName>
    </recommendedName>
</protein>
<evidence type="ECO:0000313" key="1">
    <source>
        <dbReference type="EMBL" id="GBF81352.1"/>
    </source>
</evidence>
<name>A0A401IJ68_APHSA</name>
<evidence type="ECO:0008006" key="3">
    <source>
        <dbReference type="Google" id="ProtNLM"/>
    </source>
</evidence>
<comment type="caution">
    <text evidence="1">The sequence shown here is derived from an EMBL/GenBank/DDBJ whole genome shotgun (WGS) entry which is preliminary data.</text>
</comment>
<organism evidence="1 2">
    <name type="scientific">Aphanothece sacrum FPU1</name>
    <dbReference type="NCBI Taxonomy" id="1920663"/>
    <lineage>
        <taxon>Bacteria</taxon>
        <taxon>Bacillati</taxon>
        <taxon>Cyanobacteriota</taxon>
        <taxon>Cyanophyceae</taxon>
        <taxon>Oscillatoriophycideae</taxon>
        <taxon>Chroococcales</taxon>
        <taxon>Aphanothecaceae</taxon>
        <taxon>Aphanothece</taxon>
    </lineage>
</organism>
<proteinExistence type="predicted"/>
<dbReference type="RefSeq" id="WP_124976543.1">
    <property type="nucleotide sequence ID" value="NZ_BDQK01000013.1"/>
</dbReference>